<dbReference type="SFLD" id="SFLDS00001">
    <property type="entry name" value="Enolase"/>
    <property type="match status" value="1"/>
</dbReference>
<dbReference type="SFLD" id="SFLDG00179">
    <property type="entry name" value="mandelate_racemase"/>
    <property type="match status" value="1"/>
</dbReference>
<organism evidence="5 6">
    <name type="scientific">Antrihabitans cavernicola</name>
    <dbReference type="NCBI Taxonomy" id="2495913"/>
    <lineage>
        <taxon>Bacteria</taxon>
        <taxon>Bacillati</taxon>
        <taxon>Actinomycetota</taxon>
        <taxon>Actinomycetes</taxon>
        <taxon>Mycobacteriales</taxon>
        <taxon>Nocardiaceae</taxon>
        <taxon>Antrihabitans</taxon>
    </lineage>
</organism>
<dbReference type="PANTHER" id="PTHR13794:SF58">
    <property type="entry name" value="MITOCHONDRIAL ENOLASE SUPERFAMILY MEMBER 1"/>
    <property type="match status" value="1"/>
</dbReference>
<evidence type="ECO:0000313" key="5">
    <source>
        <dbReference type="EMBL" id="KAA0015880.1"/>
    </source>
</evidence>
<dbReference type="GO" id="GO:0016052">
    <property type="term" value="P:carbohydrate catabolic process"/>
    <property type="evidence" value="ECO:0007669"/>
    <property type="project" value="TreeGrafter"/>
</dbReference>
<dbReference type="Pfam" id="PF13378">
    <property type="entry name" value="MR_MLE_C"/>
    <property type="match status" value="1"/>
</dbReference>
<dbReference type="InterPro" id="IPR029017">
    <property type="entry name" value="Enolase-like_N"/>
</dbReference>
<protein>
    <submittedName>
        <fullName evidence="5">Mandelate racemase</fullName>
    </submittedName>
</protein>
<dbReference type="Gene3D" id="3.20.20.120">
    <property type="entry name" value="Enolase-like C-terminal domain"/>
    <property type="match status" value="1"/>
</dbReference>
<keyword evidence="6" id="KW-1185">Reference proteome</keyword>
<gene>
    <name evidence="5" type="ORF">FOY51_26955</name>
</gene>
<dbReference type="EMBL" id="VLNY01000033">
    <property type="protein sequence ID" value="KAA0015880.1"/>
    <property type="molecule type" value="Genomic_DNA"/>
</dbReference>
<evidence type="ECO:0000256" key="2">
    <source>
        <dbReference type="ARBA" id="ARBA00022723"/>
    </source>
</evidence>
<comment type="cofactor">
    <cofactor evidence="1">
        <name>Mg(2+)</name>
        <dbReference type="ChEBI" id="CHEBI:18420"/>
    </cofactor>
</comment>
<dbReference type="GO" id="GO:0016836">
    <property type="term" value="F:hydro-lyase activity"/>
    <property type="evidence" value="ECO:0007669"/>
    <property type="project" value="TreeGrafter"/>
</dbReference>
<dbReference type="InterPro" id="IPR013341">
    <property type="entry name" value="Mandelate_racemase_N_dom"/>
</dbReference>
<keyword evidence="3" id="KW-0460">Magnesium</keyword>
<dbReference type="OrthoDB" id="5241672at2"/>
<dbReference type="PROSITE" id="PS00908">
    <property type="entry name" value="MR_MLE_1"/>
    <property type="match status" value="1"/>
</dbReference>
<dbReference type="AlphaFoldDB" id="A0A5A7S180"/>
<dbReference type="InterPro" id="IPR029065">
    <property type="entry name" value="Enolase_C-like"/>
</dbReference>
<dbReference type="Proteomes" id="UP000322244">
    <property type="component" value="Unassembled WGS sequence"/>
</dbReference>
<dbReference type="GO" id="GO:0000287">
    <property type="term" value="F:magnesium ion binding"/>
    <property type="evidence" value="ECO:0007669"/>
    <property type="project" value="TreeGrafter"/>
</dbReference>
<dbReference type="Gene3D" id="3.30.390.10">
    <property type="entry name" value="Enolase-like, N-terminal domain"/>
    <property type="match status" value="1"/>
</dbReference>
<keyword evidence="2" id="KW-0479">Metal-binding</keyword>
<dbReference type="GO" id="GO:0009063">
    <property type="term" value="P:amino acid catabolic process"/>
    <property type="evidence" value="ECO:0007669"/>
    <property type="project" value="InterPro"/>
</dbReference>
<dbReference type="InterPro" id="IPR018110">
    <property type="entry name" value="Mandel_Rmase/mucon_lact_enz_CS"/>
</dbReference>
<evidence type="ECO:0000256" key="3">
    <source>
        <dbReference type="ARBA" id="ARBA00022842"/>
    </source>
</evidence>
<dbReference type="InterPro" id="IPR046945">
    <property type="entry name" value="RHMD-like"/>
</dbReference>
<dbReference type="InterPro" id="IPR013342">
    <property type="entry name" value="Mandelate_racemase_C"/>
</dbReference>
<dbReference type="SUPFAM" id="SSF51604">
    <property type="entry name" value="Enolase C-terminal domain-like"/>
    <property type="match status" value="1"/>
</dbReference>
<accession>A0A5A7S180</accession>
<dbReference type="RefSeq" id="WP_149433354.1">
    <property type="nucleotide sequence ID" value="NZ_VLNY01000033.1"/>
</dbReference>
<name>A0A5A7S180_9NOCA</name>
<reference evidence="5 6" key="1">
    <citation type="submission" date="2019-07" db="EMBL/GenBank/DDBJ databases">
        <title>Rhodococcus cavernicolus sp. nov., isolated from a cave.</title>
        <authorList>
            <person name="Lee S.D."/>
        </authorList>
    </citation>
    <scope>NUCLEOTIDE SEQUENCE [LARGE SCALE GENOMIC DNA]</scope>
    <source>
        <strain evidence="5 6">C1-24</strain>
    </source>
</reference>
<dbReference type="SMART" id="SM00922">
    <property type="entry name" value="MR_MLE"/>
    <property type="match status" value="1"/>
</dbReference>
<proteinExistence type="predicted"/>
<evidence type="ECO:0000259" key="4">
    <source>
        <dbReference type="SMART" id="SM00922"/>
    </source>
</evidence>
<evidence type="ECO:0000256" key="1">
    <source>
        <dbReference type="ARBA" id="ARBA00001946"/>
    </source>
</evidence>
<dbReference type="InterPro" id="IPR036849">
    <property type="entry name" value="Enolase-like_C_sf"/>
</dbReference>
<comment type="caution">
    <text evidence="5">The sequence shown here is derived from an EMBL/GenBank/DDBJ whole genome shotgun (WGS) entry which is preliminary data.</text>
</comment>
<sequence length="367" mass="39885">MIDTVVDDVEVAAYTVPTDAHEGDGTLTWNATTIVVVQVRAGDTVGTGWTYGPTACASVVRDMLADIVIGRDPLDVGAAYEAMVRAVRNAGRPGAIGYAISAVDVALWDLKARLLGVALHRLLGSVRTEVPIYGSGGFTTCDAPQLRTQLSRWVFEQAIPRVKIKVGESWGATPDRDLARIEQTRRIIGDRTELYVDANGGYTRKQAIRMMSAVEDYDVRWFEEPVSSDDLDGLREVRDAVSADVAAGEYGYDLYYFRRMCAAGAVDCLQVDASRCGGITEWLRAAAVAASFGLDISGHCAPHLHAHAAAAIPNLRHLEWFHDHVRIESLFFDGTLDPLAGTISPDPDAPGHGLTLRVSDIEKYQVR</sequence>
<dbReference type="SUPFAM" id="SSF54826">
    <property type="entry name" value="Enolase N-terminal domain-like"/>
    <property type="match status" value="1"/>
</dbReference>
<dbReference type="Pfam" id="PF02746">
    <property type="entry name" value="MR_MLE_N"/>
    <property type="match status" value="1"/>
</dbReference>
<dbReference type="PANTHER" id="PTHR13794">
    <property type="entry name" value="ENOLASE SUPERFAMILY, MANDELATE RACEMASE"/>
    <property type="match status" value="1"/>
</dbReference>
<evidence type="ECO:0000313" key="6">
    <source>
        <dbReference type="Proteomes" id="UP000322244"/>
    </source>
</evidence>
<feature type="domain" description="Mandelate racemase/muconate lactonizing enzyme C-terminal" evidence="4">
    <location>
        <begin position="143"/>
        <end position="244"/>
    </location>
</feature>
<dbReference type="CDD" id="cd03328">
    <property type="entry name" value="MR_like_3"/>
    <property type="match status" value="1"/>
</dbReference>